<reference evidence="2 3" key="1">
    <citation type="submission" date="2015-02" db="EMBL/GenBank/DDBJ databases">
        <title>Draft genome sequences of ten Microbacterium spp. with emphasis on heavy metal contaminated environments.</title>
        <authorList>
            <person name="Corretto E."/>
        </authorList>
    </citation>
    <scope>NUCLEOTIDE SEQUENCE [LARGE SCALE GENOMIC DNA]</scope>
    <source>
        <strain evidence="2 3">SA35</strain>
    </source>
</reference>
<sequence>MSVLYRAVWSDTSTTDRVLAVERLKRCVAAWTQESNEPEALSEGQSDFDVSQGRHREVVLRSLGEDGFEVTATDQVFGDPTDWVTVVRVVADDDGIHTLVELSMSSEDLARRVSVGRPKLVHDLLGAVEKPHLGGSGLLTEPLALPAIGVGVLTDMLANPARTLPIIVCAEPNGRHDGSWLQTASTIAARAEGIAAVVTLDHAAVAAFKDEFGQLAIWDGGIRIYAPGVVTKHSDGWRHRYYVRSRLEEFLWSTVDRIVYSVAQLSTRRRVPDAFRVFGQQNGLPADALDGMVPVKDLTEARDQWEFELEVARDEQSSVERELASANGHLSRIKDALLAQGLSDLFWGSQHAEAASIPDEVQYTSEAALAAQIYLSEWLSVPNSAIRELDDIDTAAEAYNWGNKTWRGLRALAAYAKDRAEGWDKGGFWEWCASGPVLGWPATPKKLAMTESEGVQNGGKFKGTRDFKIDTEVDPTGVITMLSHLKISEGGGNLAPRVYFHDDTSGPTKKVHVGLIGPHYLVPNKSTN</sequence>
<keyword evidence="1" id="KW-0175">Coiled coil</keyword>
<accession>A0A0M2HNR0</accession>
<evidence type="ECO:0000313" key="3">
    <source>
        <dbReference type="Proteomes" id="UP000033900"/>
    </source>
</evidence>
<evidence type="ECO:0000256" key="1">
    <source>
        <dbReference type="SAM" id="Coils"/>
    </source>
</evidence>
<keyword evidence="3" id="KW-1185">Reference proteome</keyword>
<evidence type="ECO:0000313" key="2">
    <source>
        <dbReference type="EMBL" id="KJL46121.1"/>
    </source>
</evidence>
<dbReference type="STRING" id="273678.RS84_02744"/>
<gene>
    <name evidence="2" type="ORF">RS84_02744</name>
</gene>
<dbReference type="EMBL" id="JYJB01000010">
    <property type="protein sequence ID" value="KJL46121.1"/>
    <property type="molecule type" value="Genomic_DNA"/>
</dbReference>
<organism evidence="2 3">
    <name type="scientific">Microbacterium hydrocarbonoxydans</name>
    <dbReference type="NCBI Taxonomy" id="273678"/>
    <lineage>
        <taxon>Bacteria</taxon>
        <taxon>Bacillati</taxon>
        <taxon>Actinomycetota</taxon>
        <taxon>Actinomycetes</taxon>
        <taxon>Micrococcales</taxon>
        <taxon>Microbacteriaceae</taxon>
        <taxon>Microbacterium</taxon>
    </lineage>
</organism>
<proteinExistence type="predicted"/>
<dbReference type="Proteomes" id="UP000033900">
    <property type="component" value="Unassembled WGS sequence"/>
</dbReference>
<name>A0A0M2HNR0_9MICO</name>
<comment type="caution">
    <text evidence="2">The sequence shown here is derived from an EMBL/GenBank/DDBJ whole genome shotgun (WGS) entry which is preliminary data.</text>
</comment>
<dbReference type="PATRIC" id="fig|273678.4.peg.2748"/>
<feature type="coiled-coil region" evidence="1">
    <location>
        <begin position="295"/>
        <end position="322"/>
    </location>
</feature>
<dbReference type="AlphaFoldDB" id="A0A0M2HNR0"/>
<protein>
    <submittedName>
        <fullName evidence="2">Uncharacterized protein</fullName>
    </submittedName>
</protein>